<dbReference type="STRING" id="1178825.SAMN05216261_1418"/>
<dbReference type="AlphaFoldDB" id="A0A1M6D8G3"/>
<organism evidence="2 3">
    <name type="scientific">Algibacter luteus</name>
    <dbReference type="NCBI Taxonomy" id="1178825"/>
    <lineage>
        <taxon>Bacteria</taxon>
        <taxon>Pseudomonadati</taxon>
        <taxon>Bacteroidota</taxon>
        <taxon>Flavobacteriia</taxon>
        <taxon>Flavobacteriales</taxon>
        <taxon>Flavobacteriaceae</taxon>
        <taxon>Algibacter</taxon>
    </lineage>
</organism>
<evidence type="ECO:0000256" key="1">
    <source>
        <dbReference type="SAM" id="Phobius"/>
    </source>
</evidence>
<proteinExistence type="predicted"/>
<dbReference type="InterPro" id="IPR046166">
    <property type="entry name" value="DUF6168"/>
</dbReference>
<feature type="transmembrane region" description="Helical" evidence="1">
    <location>
        <begin position="39"/>
        <end position="59"/>
    </location>
</feature>
<evidence type="ECO:0000313" key="2">
    <source>
        <dbReference type="EMBL" id="SHI69526.1"/>
    </source>
</evidence>
<feature type="transmembrane region" description="Helical" evidence="1">
    <location>
        <begin position="104"/>
        <end position="125"/>
    </location>
</feature>
<keyword evidence="1" id="KW-0472">Membrane</keyword>
<reference evidence="2 3" key="1">
    <citation type="submission" date="2016-11" db="EMBL/GenBank/DDBJ databases">
        <authorList>
            <person name="Jaros S."/>
            <person name="Januszkiewicz K."/>
            <person name="Wedrychowicz H."/>
        </authorList>
    </citation>
    <scope>NUCLEOTIDE SEQUENCE [LARGE SCALE GENOMIC DNA]</scope>
    <source>
        <strain evidence="2 3">CGMCC 1.12213</strain>
    </source>
</reference>
<dbReference type="Proteomes" id="UP000184396">
    <property type="component" value="Unassembled WGS sequence"/>
</dbReference>
<dbReference type="Pfam" id="PF19665">
    <property type="entry name" value="DUF6168"/>
    <property type="match status" value="1"/>
</dbReference>
<gene>
    <name evidence="2" type="ORF">SAMN05216261_1418</name>
</gene>
<feature type="transmembrane region" description="Helical" evidence="1">
    <location>
        <begin position="71"/>
        <end position="92"/>
    </location>
</feature>
<protein>
    <recommendedName>
        <fullName evidence="4">ATP synthase protein I</fullName>
    </recommendedName>
</protein>
<keyword evidence="3" id="KW-1185">Reference proteome</keyword>
<name>A0A1M6D8G3_9FLAO</name>
<feature type="transmembrane region" description="Helical" evidence="1">
    <location>
        <begin position="7"/>
        <end position="27"/>
    </location>
</feature>
<evidence type="ECO:0008006" key="4">
    <source>
        <dbReference type="Google" id="ProtNLM"/>
    </source>
</evidence>
<keyword evidence="1" id="KW-0812">Transmembrane</keyword>
<dbReference type="EMBL" id="FQYK01000003">
    <property type="protein sequence ID" value="SHI69526.1"/>
    <property type="molecule type" value="Genomic_DNA"/>
</dbReference>
<sequence length="133" mass="15332">MTIKKLISNCFIVVFVALIAFVAHLLLNNLFIESITVNQLIYSYVVNVILACGVIILLFALRNKLKDQLGFIFMAASMLKFVFFFFLFFPQYKADGVLTRLEFLTFFIPYVICLITESVILSKFLNRLDNLKP</sequence>
<evidence type="ECO:0000313" key="3">
    <source>
        <dbReference type="Proteomes" id="UP000184396"/>
    </source>
</evidence>
<dbReference type="RefSeq" id="WP_019388036.1">
    <property type="nucleotide sequence ID" value="NZ_ALIH01000009.1"/>
</dbReference>
<keyword evidence="1" id="KW-1133">Transmembrane helix</keyword>
<accession>A0A1M6D8G3</accession>